<protein>
    <submittedName>
        <fullName evidence="3">Bowman-birk serine protease inhibitor family protein</fullName>
    </submittedName>
</protein>
<dbReference type="InterPro" id="IPR000742">
    <property type="entry name" value="EGF"/>
</dbReference>
<feature type="domain" description="EGF-like" evidence="2">
    <location>
        <begin position="691"/>
        <end position="728"/>
    </location>
</feature>
<feature type="domain" description="EGF-like" evidence="2">
    <location>
        <begin position="826"/>
        <end position="861"/>
    </location>
</feature>
<dbReference type="SMART" id="SM00181">
    <property type="entry name" value="EGF"/>
    <property type="match status" value="14"/>
</dbReference>
<proteinExistence type="predicted"/>
<sequence length="1463" mass="157814">MTNIIFKISSLAVLLTIVLGDIVLLYEDIVYNLSSLGWTNFKTLSSFTALKESENGCLGPYDKYTKSAQKTFGGSFLPHWSISFDLFAYQMGDWDSSEFVSVSLDGVVVGTANKIGSCDIDYQNGFYVNDQLVIFHINTTHTATSAVIKVQHNLKYSDAIEWLCFNDIRMWIDTCDETCASCNGPAPNQCTSCPTGATLNAGKCTCPAGQYGSNYQCVTCPAGTWADSNLNKCVPACIAGQNSCSVCKDQRSCDQCSGGKVSYKGDCINSCPFFYDSSAGTCQPLEKSFPRGQTIYQGLDGIIDQTSAAPFTFSFTKHHNPNQNFYVCSNGVRMLGGFDVTGSGNFIYYKSGTIPYHWKLRIKVKVIYLDSWDSEYFYLKVDGKAVISDRKDASDFSVNFCGGANKGWKDQIVEYDTTINHSGTSFILGFETNLDESVTNESFGISNLIAVIDLCPNQLCTTCTDKICLTCVNGAFLDSTSICVTTCPDGTFGNIQTGKCEKCSPVCLTCKDSPKNCTACQPARGPKAVLPDCACQSNEYENPPDPTCKQCSYKCLTCTSIVSNCTTCAANRPKTPSCNCGDGTFEQDNQNPVCGICDKKCSTCFGKADNCLTCKGNRIKAPKCICPEGTFDDGVSLNCIPCNPKCRTCSGNPDNCTSCSSNRAMPDCTCPADKYDDGSPVCKVCSYQCATCAGSANNCTSCAGNRLPQTPQCPCPSNYNDAGYANCVICDPKCNTCSTDSKNCVTCAANRTQNPPFCTCPTGTYENDKANCPSCNYKCSSCDKADNNCTQCSHDTRTNAPTCDCKDGYFDKGTIDCGVCPKKCIKCKSQTECTICSTNRSNPPQCSCNDGFYEDSNRECRACHPNCTRCTGPGPNQCQTCAGNRIDFPTCKCPLGTYDDGNPTCPKCNSACSSCSGPSVNDCTSCSGNKIYDSSSNKCVCPKNTYDLGIGYFCAQCNIFCDGCQGSPNNCIKCAGGRIGFPSCNQCPDGTFDNGGLTCSKCNTNVCSTCSQSASNCTSCAPGRINPPQCTCKSGTFDNGISCETCDPICNSCDKSKQNCTLCIAGRSGAPYCGCNEGTYDDGVNVACQKCPNQCQTCSGSNSCTQCRGDRINLPSCQCPYGKFDDGVSEMCRDCNPKCGSCQGTSDNCTACKANRVNFPKCECPDGFYETEDFICAPCDKKCGSCSGSSTNCLICSGKKINPPVCQCPNQTYYDLVLKDCSRCFPTCYTCTGKFPNQCLLCLPGFIMRDGMCQGEVGTYVDYESNQIKNCNFTCQECESKQDRCIKCDSSKKRILLNNSCICIEGYTENELKQCIPTVNPVQSKCILPNVGFGIYQDQSCECPDGKFLIESSGRCAACPSNYCKTCNASSCITCQDGYELNAKGFCFKRVTDQSAQIVLLIFCGLALSFVCSAGLVYFLRGQYKFFKIKVIPQASKNNTSTVLEASTLKLQEQQSLSIINNI</sequence>
<feature type="domain" description="EGF-like" evidence="2">
    <location>
        <begin position="1097"/>
        <end position="1133"/>
    </location>
</feature>
<dbReference type="GeneID" id="7833586"/>
<dbReference type="RefSeq" id="XP_976908.2">
    <property type="nucleotide sequence ID" value="XM_971815.2"/>
</dbReference>
<keyword evidence="4" id="KW-1185">Reference proteome</keyword>
<evidence type="ECO:0000313" key="4">
    <source>
        <dbReference type="Proteomes" id="UP000009168"/>
    </source>
</evidence>
<organism evidence="3 4">
    <name type="scientific">Tetrahymena thermophila (strain SB210)</name>
    <dbReference type="NCBI Taxonomy" id="312017"/>
    <lineage>
        <taxon>Eukaryota</taxon>
        <taxon>Sar</taxon>
        <taxon>Alveolata</taxon>
        <taxon>Ciliophora</taxon>
        <taxon>Intramacronucleata</taxon>
        <taxon>Oligohymenophorea</taxon>
        <taxon>Hymenostomatida</taxon>
        <taxon>Tetrahymenina</taxon>
        <taxon>Tetrahymenidae</taxon>
        <taxon>Tetrahymena</taxon>
    </lineage>
</organism>
<feature type="domain" description="EGF-like" evidence="2">
    <location>
        <begin position="1052"/>
        <end position="1089"/>
    </location>
</feature>
<dbReference type="EMBL" id="GG662720">
    <property type="protein sequence ID" value="EAR86541.2"/>
    <property type="molecule type" value="Genomic_DNA"/>
</dbReference>
<feature type="domain" description="EGF-like" evidence="2">
    <location>
        <begin position="869"/>
        <end position="906"/>
    </location>
</feature>
<dbReference type="Gene3D" id="2.10.220.10">
    <property type="entry name" value="Hormone Receptor, Insulin-like Growth Factor Receptor 1, Chain A, domain 2"/>
    <property type="match status" value="9"/>
</dbReference>
<feature type="domain" description="EGF-like" evidence="2">
    <location>
        <begin position="462"/>
        <end position="501"/>
    </location>
</feature>
<dbReference type="PANTHER" id="PTHR15332">
    <property type="entry name" value="PROPROTEIN CONVERTASE SUBTILISIN_KEXIN TYPE 5-LIKE"/>
    <property type="match status" value="1"/>
</dbReference>
<reference evidence="4" key="1">
    <citation type="journal article" date="2006" name="PLoS Biol.">
        <title>Macronuclear genome sequence of the ciliate Tetrahymena thermophila, a model eukaryote.</title>
        <authorList>
            <person name="Eisen J.A."/>
            <person name="Coyne R.S."/>
            <person name="Wu M."/>
            <person name="Wu D."/>
            <person name="Thiagarajan M."/>
            <person name="Wortman J.R."/>
            <person name="Badger J.H."/>
            <person name="Ren Q."/>
            <person name="Amedeo P."/>
            <person name="Jones K.M."/>
            <person name="Tallon L.J."/>
            <person name="Delcher A.L."/>
            <person name="Salzberg S.L."/>
            <person name="Silva J.C."/>
            <person name="Haas B.J."/>
            <person name="Majoros W.H."/>
            <person name="Farzad M."/>
            <person name="Carlton J.M."/>
            <person name="Smith R.K. Jr."/>
            <person name="Garg J."/>
            <person name="Pearlman R.E."/>
            <person name="Karrer K.M."/>
            <person name="Sun L."/>
            <person name="Manning G."/>
            <person name="Elde N.C."/>
            <person name="Turkewitz A.P."/>
            <person name="Asai D.J."/>
            <person name="Wilkes D.E."/>
            <person name="Wang Y."/>
            <person name="Cai H."/>
            <person name="Collins K."/>
            <person name="Stewart B.A."/>
            <person name="Lee S.R."/>
            <person name="Wilamowska K."/>
            <person name="Weinberg Z."/>
            <person name="Ruzzo W.L."/>
            <person name="Wloga D."/>
            <person name="Gaertig J."/>
            <person name="Frankel J."/>
            <person name="Tsao C.-C."/>
            <person name="Gorovsky M.A."/>
            <person name="Keeling P.J."/>
            <person name="Waller R.F."/>
            <person name="Patron N.J."/>
            <person name="Cherry J.M."/>
            <person name="Stover N.A."/>
            <person name="Krieger C.J."/>
            <person name="del Toro C."/>
            <person name="Ryder H.F."/>
            <person name="Williamson S.C."/>
            <person name="Barbeau R.A."/>
            <person name="Hamilton E.P."/>
            <person name="Orias E."/>
        </authorList>
    </citation>
    <scope>NUCLEOTIDE SEQUENCE [LARGE SCALE GENOMIC DNA]</scope>
    <source>
        <strain evidence="4">SB210</strain>
    </source>
</reference>
<dbReference type="OrthoDB" id="10035969at2759"/>
<dbReference type="InParanoid" id="Q22MW2"/>
<feature type="domain" description="EGF-like" evidence="2">
    <location>
        <begin position="1185"/>
        <end position="1222"/>
    </location>
</feature>
<feature type="transmembrane region" description="Helical" evidence="1">
    <location>
        <begin position="1398"/>
        <end position="1420"/>
    </location>
</feature>
<feature type="domain" description="EGF-like" evidence="2">
    <location>
        <begin position="1001"/>
        <end position="1044"/>
    </location>
</feature>
<feature type="domain" description="EGF-like" evidence="2">
    <location>
        <begin position="1223"/>
        <end position="1254"/>
    </location>
</feature>
<feature type="domain" description="EGF-like" evidence="2">
    <location>
        <begin position="781"/>
        <end position="818"/>
    </location>
</feature>
<evidence type="ECO:0000313" key="3">
    <source>
        <dbReference type="EMBL" id="EAR86541.2"/>
    </source>
</evidence>
<feature type="domain" description="EGF-like" evidence="2">
    <location>
        <begin position="1141"/>
        <end position="1177"/>
    </location>
</feature>
<dbReference type="SUPFAM" id="SSF57184">
    <property type="entry name" value="Growth factor receptor domain"/>
    <property type="match status" value="9"/>
</dbReference>
<gene>
    <name evidence="3" type="ORF">TTHERM_00030110</name>
</gene>
<dbReference type="InterPro" id="IPR009030">
    <property type="entry name" value="Growth_fac_rcpt_cys_sf"/>
</dbReference>
<evidence type="ECO:0000259" key="2">
    <source>
        <dbReference type="SMART" id="SM00181"/>
    </source>
</evidence>
<dbReference type="PANTHER" id="PTHR15332:SF175">
    <property type="entry name" value="PROPROTEIN CONVERTASE SUBTILISIN_KEXIN TYPE 5-LIKE"/>
    <property type="match status" value="1"/>
</dbReference>
<dbReference type="HOGENOM" id="CLU_256400_0_0_1"/>
<dbReference type="Proteomes" id="UP000009168">
    <property type="component" value="Unassembled WGS sequence"/>
</dbReference>
<keyword evidence="1" id="KW-1133">Transmembrane helix</keyword>
<feature type="domain" description="EGF-like" evidence="2">
    <location>
        <begin position="603"/>
        <end position="640"/>
    </location>
</feature>
<accession>Q22MW2</accession>
<feature type="domain" description="EGF-like" evidence="2">
    <location>
        <begin position="1277"/>
        <end position="1316"/>
    </location>
</feature>
<dbReference type="SMART" id="SM00261">
    <property type="entry name" value="FU"/>
    <property type="match status" value="21"/>
</dbReference>
<name>Q22MW2_TETTS</name>
<keyword evidence="1" id="KW-0812">Transmembrane</keyword>
<feature type="domain" description="EGF-like" evidence="2">
    <location>
        <begin position="963"/>
        <end position="1000"/>
    </location>
</feature>
<dbReference type="InterPro" id="IPR006212">
    <property type="entry name" value="Furin_repeat"/>
</dbReference>
<evidence type="ECO:0000256" key="1">
    <source>
        <dbReference type="SAM" id="Phobius"/>
    </source>
</evidence>
<dbReference type="KEGG" id="tet:TTHERM_00030110"/>
<keyword evidence="1" id="KW-0472">Membrane</keyword>
<dbReference type="CDD" id="cd00064">
    <property type="entry name" value="FU"/>
    <property type="match status" value="2"/>
</dbReference>